<comment type="caution">
    <text evidence="3">The sequence shown here is derived from an EMBL/GenBank/DDBJ whole genome shotgun (WGS) entry which is preliminary data.</text>
</comment>
<evidence type="ECO:0000259" key="2">
    <source>
        <dbReference type="Pfam" id="PF00884"/>
    </source>
</evidence>
<protein>
    <recommendedName>
        <fullName evidence="2">Sulfatase N-terminal domain-containing protein</fullName>
    </recommendedName>
</protein>
<feature type="domain" description="Sulfatase N-terminal" evidence="2">
    <location>
        <begin position="3"/>
        <end position="284"/>
    </location>
</feature>
<dbReference type="GO" id="GO:0004065">
    <property type="term" value="F:arylsulfatase activity"/>
    <property type="evidence" value="ECO:0007669"/>
    <property type="project" value="TreeGrafter"/>
</dbReference>
<dbReference type="InterPro" id="IPR000917">
    <property type="entry name" value="Sulfatase_N"/>
</dbReference>
<dbReference type="InterPro" id="IPR050738">
    <property type="entry name" value="Sulfatase"/>
</dbReference>
<organism evidence="3 4">
    <name type="scientific">Candidatus Iainarchaeum sp</name>
    <dbReference type="NCBI Taxonomy" id="3101447"/>
    <lineage>
        <taxon>Archaea</taxon>
        <taxon>Candidatus Iainarchaeota</taxon>
        <taxon>Candidatus Iainarchaeia</taxon>
        <taxon>Candidatus Iainarchaeales</taxon>
        <taxon>Candidatus Iainarchaeaceae</taxon>
        <taxon>Candidatus Iainarchaeum</taxon>
    </lineage>
</organism>
<dbReference type="Gene3D" id="3.40.720.10">
    <property type="entry name" value="Alkaline Phosphatase, subunit A"/>
    <property type="match status" value="1"/>
</dbReference>
<dbReference type="PANTHER" id="PTHR42693:SF33">
    <property type="entry name" value="ARYLSULFATASE"/>
    <property type="match status" value="1"/>
</dbReference>
<dbReference type="Gene3D" id="3.30.1120.10">
    <property type="match status" value="1"/>
</dbReference>
<dbReference type="Pfam" id="PF00884">
    <property type="entry name" value="Sulfatase"/>
    <property type="match status" value="1"/>
</dbReference>
<dbReference type="SUPFAM" id="SSF53649">
    <property type="entry name" value="Alkaline phosphatase-like"/>
    <property type="match status" value="1"/>
</dbReference>
<evidence type="ECO:0000313" key="3">
    <source>
        <dbReference type="EMBL" id="MAG21795.1"/>
    </source>
</evidence>
<dbReference type="InterPro" id="IPR017850">
    <property type="entry name" value="Alkaline_phosphatase_core_sf"/>
</dbReference>
<evidence type="ECO:0000313" key="4">
    <source>
        <dbReference type="Proteomes" id="UP000226592"/>
    </source>
</evidence>
<dbReference type="PANTHER" id="PTHR42693">
    <property type="entry name" value="ARYLSULFATASE FAMILY MEMBER"/>
    <property type="match status" value="1"/>
</dbReference>
<dbReference type="EMBL" id="NZBU01000002">
    <property type="protein sequence ID" value="MAG21795.1"/>
    <property type="molecule type" value="Genomic_DNA"/>
</dbReference>
<name>A0A2D6M039_9ARCH</name>
<accession>A0A2D6M039</accession>
<dbReference type="CDD" id="cd16148">
    <property type="entry name" value="sulfatase_like"/>
    <property type="match status" value="1"/>
</dbReference>
<proteinExistence type="inferred from homology"/>
<gene>
    <name evidence="3" type="ORF">CL943_00620</name>
</gene>
<comment type="similarity">
    <text evidence="1">Belongs to the sulfatase family.</text>
</comment>
<evidence type="ECO:0000256" key="1">
    <source>
        <dbReference type="ARBA" id="ARBA00008779"/>
    </source>
</evidence>
<sequence length="412" mass="46143">MKPNVVLIVVDCFRAQSFLGEGSAKIPFLDSLRKKGTAFTQAISTSSTTSPCFASILTGKYSFKHGVRTIGGYALNPNVSTIAKAFKDAGYHTIAEVTGPLLEEVNMGSGFDDYNFRETNQTLYSDWGENLAAKLAASKKPYFLFLHLWDLHRPRYMTKEFNKPKYGKIAYERSVSCMDSYLQKLLSSLDKDTVIVITGDHGEKIPSNKGEEYFNHLCIGFYAVLRRFGLSKKYCERESHGFDVSEDVIKIPLFFKGTVFPKGKVVGQQVGQVDIVPTIADALGLKLDSDVDGKSLVPLTQGKNVEEKPVFIEACGIKIASKESWLEGIRTSKWKYLHGAFNSEIPKQLYDLENDPEEKNNLAQKETSVVGKMRTKLESLKSAKQRKELVGKKLEGADKKKLEERLRKLGYL</sequence>
<dbReference type="AlphaFoldDB" id="A0A2D6M039"/>
<dbReference type="Proteomes" id="UP000226592">
    <property type="component" value="Unassembled WGS sequence"/>
</dbReference>
<reference evidence="4" key="1">
    <citation type="submission" date="2017-09" db="EMBL/GenBank/DDBJ databases">
        <title>The Reconstruction of 2,631 Draft Metagenome-Assembled Genomes from the Global Oceans.</title>
        <authorList>
            <person name="Tully B.J."/>
            <person name="Graham E.D."/>
            <person name="Heidelberg J.F."/>
        </authorList>
    </citation>
    <scope>NUCLEOTIDE SEQUENCE [LARGE SCALE GENOMIC DNA]</scope>
</reference>